<dbReference type="RefSeq" id="WP_347721594.1">
    <property type="nucleotide sequence ID" value="NZ_CP104395.1"/>
</dbReference>
<dbReference type="Proteomes" id="UP001218034">
    <property type="component" value="Chromosome"/>
</dbReference>
<name>A0ABY8CEY7_9ARCH</name>
<proteinExistence type="predicted"/>
<organism evidence="1 2">
    <name type="scientific">Candidatus Nanohalococcus occultus</name>
    <dbReference type="NCBI Taxonomy" id="2978047"/>
    <lineage>
        <taxon>Archaea</taxon>
        <taxon>Candidatus Nanohalarchaeota</taxon>
        <taxon>Candidatus Nanohalarchaeota incertae sedis</taxon>
        <taxon>Candidatus Nanohalococcus</taxon>
    </lineage>
</organism>
<gene>
    <name evidence="1" type="ORF">SVXNc_0751</name>
</gene>
<dbReference type="EMBL" id="CP104395">
    <property type="protein sequence ID" value="WEL19762.1"/>
    <property type="molecule type" value="Genomic_DNA"/>
</dbReference>
<dbReference type="GeneID" id="98290826"/>
<accession>A0ABY8CEY7</accession>
<protein>
    <submittedName>
        <fullName evidence="1">Integrase/Recombinase</fullName>
    </submittedName>
</protein>
<keyword evidence="2" id="KW-1185">Reference proteome</keyword>
<evidence type="ECO:0000313" key="2">
    <source>
        <dbReference type="Proteomes" id="UP001218034"/>
    </source>
</evidence>
<reference evidence="1 2" key="1">
    <citation type="submission" date="2022-09" db="EMBL/GenBank/DDBJ databases">
        <title>Xylan utilization by haloarchaea-nanohaloarchaea associations.</title>
        <authorList>
            <person name="Yakimov M."/>
        </authorList>
    </citation>
    <scope>NUCLEOTIDE SEQUENCE [LARGE SCALE GENOMIC DNA]</scope>
    <source>
        <strain evidence="1 2">SVXNc</strain>
    </source>
</reference>
<sequence length="385" mass="44778">MSETNPRKRLESFHQQATQQYRQDEGQEFLENISSKYFENLKIVVENADTQKAVNTVLLTSVLKKCLDPDQDVRKHQKKMDDGYSGRTLDFNNVTPFMKDNFPRFAMGEAGWLTRSLEQPEPYNMDYPGEIRNKEVKNAFLQAMAELEKGSVNPENALTAHLLLLERKSSVKQADLAEIEAEERLTISLIHDSVKRHIEADYSKGGRSRIPVIAIYTVYQVVKEDVRRYDGKELLELGSHTTPDTQSSTIGDIEVLDEQDYFEAVEIKHEKTTTYYRLVNAENKIRNSNVDRYYFLTTADKQLGSQKQKIDEFIHKMSSEEDCEIIVDGVLPTLKYYLRLADQPSKFVEKYTENLQQDYERNTDLKGQHIEKWNDIIRELPEKLE</sequence>
<evidence type="ECO:0000313" key="1">
    <source>
        <dbReference type="EMBL" id="WEL19762.1"/>
    </source>
</evidence>